<feature type="binding site" evidence="15">
    <location>
        <position position="509"/>
    </location>
    <ligand>
        <name>substrate</name>
    </ligand>
</feature>
<dbReference type="AlphaFoldDB" id="A0A1Y6B8F9"/>
<dbReference type="FunFam" id="3.40.50.920:FF:000003">
    <property type="entry name" value="Transketolase"/>
    <property type="match status" value="1"/>
</dbReference>
<evidence type="ECO:0000259" key="19">
    <source>
        <dbReference type="SMART" id="SM00861"/>
    </source>
</evidence>
<feature type="domain" description="Transketolase-like pyrimidine-binding" evidence="19">
    <location>
        <begin position="342"/>
        <end position="514"/>
    </location>
</feature>
<keyword evidence="9" id="KW-0106">Calcium</keyword>
<feature type="site" description="Important for catalytic activity" evidence="18">
    <location>
        <position position="25"/>
    </location>
</feature>
<dbReference type="CDD" id="cd02012">
    <property type="entry name" value="TPP_TK"/>
    <property type="match status" value="1"/>
</dbReference>
<evidence type="ECO:0000256" key="1">
    <source>
        <dbReference type="ARBA" id="ARBA00001913"/>
    </source>
</evidence>
<feature type="active site" description="Proton donor" evidence="14">
    <location>
        <position position="401"/>
    </location>
</feature>
<evidence type="ECO:0000256" key="16">
    <source>
        <dbReference type="PIRSR" id="PIRSR605478-3"/>
    </source>
</evidence>
<evidence type="ECO:0000256" key="9">
    <source>
        <dbReference type="ARBA" id="ARBA00022837"/>
    </source>
</evidence>
<keyword evidence="8 17" id="KW-0479">Metal-binding</keyword>
<feature type="binding site" evidence="16">
    <location>
        <begin position="112"/>
        <end position="114"/>
    </location>
    <ligand>
        <name>thiamine diphosphate</name>
        <dbReference type="ChEBI" id="CHEBI:58937"/>
    </ligand>
</feature>
<evidence type="ECO:0000256" key="5">
    <source>
        <dbReference type="ARBA" id="ARBA00011738"/>
    </source>
</evidence>
<evidence type="ECO:0000256" key="15">
    <source>
        <dbReference type="PIRSR" id="PIRSR605478-2"/>
    </source>
</evidence>
<evidence type="ECO:0000256" key="3">
    <source>
        <dbReference type="ARBA" id="ARBA00001941"/>
    </source>
</evidence>
<evidence type="ECO:0000256" key="11">
    <source>
        <dbReference type="ARBA" id="ARBA00023052"/>
    </source>
</evidence>
<dbReference type="InterPro" id="IPR005478">
    <property type="entry name" value="Transketolase_bac-like"/>
</dbReference>
<feature type="binding site" evidence="15">
    <location>
        <position position="345"/>
    </location>
    <ligand>
        <name>substrate</name>
    </ligand>
</feature>
<evidence type="ECO:0000313" key="20">
    <source>
        <dbReference type="EMBL" id="SME96940.1"/>
    </source>
</evidence>
<feature type="binding site" evidence="15">
    <location>
        <position position="459"/>
    </location>
    <ligand>
        <name>substrate</name>
    </ligand>
</feature>
<dbReference type="GO" id="GO:0006098">
    <property type="term" value="P:pentose-phosphate shunt"/>
    <property type="evidence" value="ECO:0007669"/>
    <property type="project" value="TreeGrafter"/>
</dbReference>
<proteinExistence type="inferred from homology"/>
<feature type="binding site" evidence="16">
    <location>
        <position position="427"/>
    </location>
    <ligand>
        <name>thiamine diphosphate</name>
        <dbReference type="ChEBI" id="CHEBI:58937"/>
    </ligand>
</feature>
<evidence type="ECO:0000256" key="6">
    <source>
        <dbReference type="ARBA" id="ARBA00013152"/>
    </source>
</evidence>
<comment type="cofactor">
    <cofactor evidence="17">
        <name>Mg(2+)</name>
        <dbReference type="ChEBI" id="CHEBI:18420"/>
    </cofactor>
    <text evidence="17">Binds 1 Mg(2+) ion per subunit. Can also utilize other divalent metal cations, such as Ca(2+), Mn(2+) and Co(2+).</text>
</comment>
<evidence type="ECO:0000256" key="8">
    <source>
        <dbReference type="ARBA" id="ARBA00022723"/>
    </source>
</evidence>
<feature type="site" description="Important for catalytic activity" evidence="18">
    <location>
        <position position="256"/>
    </location>
</feature>
<gene>
    <name evidence="20" type="ORF">SAMN06296036_102325</name>
</gene>
<feature type="binding site" evidence="15">
    <location>
        <position position="256"/>
    </location>
    <ligand>
        <name>substrate</name>
    </ligand>
</feature>
<dbReference type="Proteomes" id="UP000192907">
    <property type="component" value="Unassembled WGS sequence"/>
</dbReference>
<protein>
    <recommendedName>
        <fullName evidence="6 13">Transketolase</fullName>
        <ecNumber evidence="6 13">2.2.1.1</ecNumber>
    </recommendedName>
</protein>
<evidence type="ECO:0000256" key="4">
    <source>
        <dbReference type="ARBA" id="ARBA00007131"/>
    </source>
</evidence>
<dbReference type="InterPro" id="IPR009014">
    <property type="entry name" value="Transketo_C/PFOR_II"/>
</dbReference>
<keyword evidence="11 16" id="KW-0786">Thiamine pyrophosphate</keyword>
<evidence type="ECO:0000256" key="18">
    <source>
        <dbReference type="PIRSR" id="PIRSR605478-5"/>
    </source>
</evidence>
<dbReference type="EMBL" id="FWZT01000002">
    <property type="protein sequence ID" value="SME96940.1"/>
    <property type="molecule type" value="Genomic_DNA"/>
</dbReference>
<dbReference type="GO" id="GO:0004802">
    <property type="term" value="F:transketolase activity"/>
    <property type="evidence" value="ECO:0007669"/>
    <property type="project" value="UniProtKB-UniRule"/>
</dbReference>
<dbReference type="InterPro" id="IPR005475">
    <property type="entry name" value="Transketolase-like_Pyr-bd"/>
</dbReference>
<keyword evidence="21" id="KW-1185">Reference proteome</keyword>
<dbReference type="Gene3D" id="3.40.50.970">
    <property type="match status" value="2"/>
</dbReference>
<feature type="binding site" evidence="16">
    <location>
        <position position="151"/>
    </location>
    <ligand>
        <name>thiamine diphosphate</name>
        <dbReference type="ChEBI" id="CHEBI:58937"/>
    </ligand>
</feature>
<dbReference type="Pfam" id="PF00456">
    <property type="entry name" value="Transketolase_N"/>
    <property type="match status" value="1"/>
</dbReference>
<feature type="binding site" evidence="15">
    <location>
        <position position="372"/>
    </location>
    <ligand>
        <name>substrate</name>
    </ligand>
</feature>
<dbReference type="NCBIfam" id="TIGR00232">
    <property type="entry name" value="tktlase_bact"/>
    <property type="match status" value="1"/>
</dbReference>
<accession>A0A1Y6B8F9</accession>
<keyword evidence="10 17" id="KW-0460">Magnesium</keyword>
<dbReference type="Pfam" id="PF02779">
    <property type="entry name" value="Transket_pyr"/>
    <property type="match status" value="1"/>
</dbReference>
<feature type="binding site" evidence="16">
    <location>
        <position position="180"/>
    </location>
    <ligand>
        <name>thiamine diphosphate</name>
        <dbReference type="ChEBI" id="CHEBI:58937"/>
    </ligand>
</feature>
<dbReference type="SMART" id="SM00861">
    <property type="entry name" value="Transket_pyr"/>
    <property type="match status" value="1"/>
</dbReference>
<comment type="cofactor">
    <cofactor evidence="2">
        <name>Mn(2+)</name>
        <dbReference type="ChEBI" id="CHEBI:29035"/>
    </cofactor>
</comment>
<dbReference type="RefSeq" id="WP_132315128.1">
    <property type="nucleotide sequence ID" value="NZ_FWZT01000002.1"/>
</dbReference>
<dbReference type="CDD" id="cd07033">
    <property type="entry name" value="TPP_PYR_DXS_TK_like"/>
    <property type="match status" value="1"/>
</dbReference>
<name>A0A1Y6B8F9_9BACT</name>
<comment type="cofactor">
    <cofactor evidence="16">
        <name>thiamine diphosphate</name>
        <dbReference type="ChEBI" id="CHEBI:58937"/>
    </cofactor>
    <text evidence="16">Binds 1 thiamine pyrophosphate per subunit. During the reaction, the substrate forms a covalent intermediate with the cofactor.</text>
</comment>
<evidence type="ECO:0000256" key="7">
    <source>
        <dbReference type="ARBA" id="ARBA00022679"/>
    </source>
</evidence>
<feature type="binding site" evidence="16">
    <location>
        <position position="256"/>
    </location>
    <ligand>
        <name>thiamine diphosphate</name>
        <dbReference type="ChEBI" id="CHEBI:58937"/>
    </ligand>
</feature>
<feature type="binding site" evidence="17">
    <location>
        <position position="180"/>
    </location>
    <ligand>
        <name>Mg(2+)</name>
        <dbReference type="ChEBI" id="CHEBI:18420"/>
    </ligand>
</feature>
<dbReference type="InterPro" id="IPR029061">
    <property type="entry name" value="THDP-binding"/>
</dbReference>
<feature type="binding site" evidence="15">
    <location>
        <position position="463"/>
    </location>
    <ligand>
        <name>substrate</name>
    </ligand>
</feature>
<feature type="binding site" evidence="15">
    <location>
        <position position="25"/>
    </location>
    <ligand>
        <name>substrate</name>
    </ligand>
</feature>
<dbReference type="STRING" id="1513793.SAMN06296036_102325"/>
<dbReference type="InterPro" id="IPR033247">
    <property type="entry name" value="Transketolase_fam"/>
</dbReference>
<dbReference type="FunFam" id="3.40.50.970:FF:000045">
    <property type="entry name" value="Transketolase"/>
    <property type="match status" value="1"/>
</dbReference>
<comment type="cofactor">
    <cofactor evidence="1">
        <name>Ca(2+)</name>
        <dbReference type="ChEBI" id="CHEBI:29108"/>
    </cofactor>
</comment>
<comment type="catalytic activity">
    <reaction evidence="12">
        <text>D-sedoheptulose 7-phosphate + D-glyceraldehyde 3-phosphate = aldehydo-D-ribose 5-phosphate + D-xylulose 5-phosphate</text>
        <dbReference type="Rhea" id="RHEA:10508"/>
        <dbReference type="ChEBI" id="CHEBI:57483"/>
        <dbReference type="ChEBI" id="CHEBI:57737"/>
        <dbReference type="ChEBI" id="CHEBI:58273"/>
        <dbReference type="ChEBI" id="CHEBI:59776"/>
        <dbReference type="EC" id="2.2.1.1"/>
    </reaction>
</comment>
<dbReference type="SUPFAM" id="SSF52518">
    <property type="entry name" value="Thiamin diphosphate-binding fold (THDP-binding)"/>
    <property type="match status" value="2"/>
</dbReference>
<comment type="similarity">
    <text evidence="4">Belongs to the transketolase family.</text>
</comment>
<evidence type="ECO:0000313" key="21">
    <source>
        <dbReference type="Proteomes" id="UP000192907"/>
    </source>
</evidence>
<dbReference type="GO" id="GO:0005829">
    <property type="term" value="C:cytosol"/>
    <property type="evidence" value="ECO:0007669"/>
    <property type="project" value="TreeGrafter"/>
</dbReference>
<dbReference type="GO" id="GO:0046872">
    <property type="term" value="F:metal ion binding"/>
    <property type="evidence" value="ECO:0007669"/>
    <property type="project" value="UniProtKB-KW"/>
</dbReference>
<dbReference type="InterPro" id="IPR055152">
    <property type="entry name" value="Transketolase-like_C_2"/>
</dbReference>
<reference evidence="21" key="1">
    <citation type="submission" date="2017-04" db="EMBL/GenBank/DDBJ databases">
        <authorList>
            <person name="Varghese N."/>
            <person name="Submissions S."/>
        </authorList>
    </citation>
    <scope>NUCLEOTIDE SEQUENCE [LARGE SCALE GENOMIC DNA]</scope>
    <source>
        <strain evidence="21">RKEM611</strain>
    </source>
</reference>
<feature type="binding site" evidence="15">
    <location>
        <position position="451"/>
    </location>
    <ligand>
        <name>substrate</name>
    </ligand>
</feature>
<keyword evidence="7" id="KW-0808">Transferase</keyword>
<feature type="binding site" evidence="16">
    <location>
        <position position="65"/>
    </location>
    <ligand>
        <name>thiamine diphosphate</name>
        <dbReference type="ChEBI" id="CHEBI:58937"/>
    </ligand>
</feature>
<dbReference type="PANTHER" id="PTHR43522:SF2">
    <property type="entry name" value="TRANSKETOLASE 1-RELATED"/>
    <property type="match status" value="1"/>
</dbReference>
<sequence length="653" mass="72721">MNDIQTINVLKGLVIDGVSKANSGHPGGAMSSMDFAYLLFSEYLKFDPDNPGWLGRDRFILSAGHESMLIYSLLQHVGWLEMDDLKKFRQLHSRTPGHPENYMTPGVECTTGPLGQGAAMSVGFAIAARHLGAKFGTEVFKQKTWVLMGDGCMQEGVTLGAASLAGHLKLDNLVWFYDRNKIQISGQIDRSVSDDYQKIFEGFGWDVLEVDGHDHSKLREAMDHAQSTGRTQPLLIIGDTTMAKGAFSMEGSHKTHGAPLPPEEKAKTKEKMGLKDEEFYAPEDSINHFRRNFDKLRSEVKQWHAMLDEKMKDEGFSELYRQCFESDFSHLKDIAWDRSKPVATRNAFGDVLESWADQLPNLMGGSADLEPSNMTGAFAKKVGDFDRDHHGNRNLAFGVREFPMSAICNGMALHGGVIPFDATFLSFADYSRPALRLGAIQKVRVIHEFTHDSFYLGEDGPTHQPVEHVMSLRLIPDFLVMRPADAFETQVLMKTALVEKRPSAICLSRQKLPILDIDLDTVQNAGRGAYVVQDTEAEPNVILIATGAEVALARATAAELTDLNVRVVSMPCWKIFDEQPQEYRDEVLPPRMVKRVSIEAGVTLGWQKYTGSMGLNIGFDQYGHSAPAGDLEKLYGFTPDQTAKKVRDWLAQI</sequence>
<comment type="cofactor">
    <cofactor evidence="3">
        <name>Co(2+)</name>
        <dbReference type="ChEBI" id="CHEBI:48828"/>
    </cofactor>
</comment>
<dbReference type="EC" id="2.2.1.1" evidence="6 13"/>
<dbReference type="InterPro" id="IPR005474">
    <property type="entry name" value="Transketolase_N"/>
</dbReference>
<evidence type="ECO:0000256" key="17">
    <source>
        <dbReference type="PIRSR" id="PIRSR605478-4"/>
    </source>
</evidence>
<dbReference type="SUPFAM" id="SSF52922">
    <property type="entry name" value="TK C-terminal domain-like"/>
    <property type="match status" value="1"/>
</dbReference>
<dbReference type="PANTHER" id="PTHR43522">
    <property type="entry name" value="TRANSKETOLASE"/>
    <property type="match status" value="1"/>
</dbReference>
<evidence type="ECO:0000256" key="13">
    <source>
        <dbReference type="NCBIfam" id="TIGR00232"/>
    </source>
</evidence>
<dbReference type="Pfam" id="PF22613">
    <property type="entry name" value="Transketolase_C_1"/>
    <property type="match status" value="1"/>
</dbReference>
<feature type="binding site" evidence="17">
    <location>
        <position position="150"/>
    </location>
    <ligand>
        <name>Mg(2+)</name>
        <dbReference type="ChEBI" id="CHEBI:18420"/>
    </ligand>
</feature>
<evidence type="ECO:0000256" key="10">
    <source>
        <dbReference type="ARBA" id="ARBA00022842"/>
    </source>
</evidence>
<evidence type="ECO:0000256" key="12">
    <source>
        <dbReference type="ARBA" id="ARBA00049473"/>
    </source>
</evidence>
<dbReference type="OrthoDB" id="8732661at2"/>
<feature type="binding site" evidence="17">
    <location>
        <position position="182"/>
    </location>
    <ligand>
        <name>Mg(2+)</name>
        <dbReference type="ChEBI" id="CHEBI:18420"/>
    </ligand>
</feature>
<organism evidence="20 21">
    <name type="scientific">Pseudobacteriovorax antillogorgiicola</name>
    <dbReference type="NCBI Taxonomy" id="1513793"/>
    <lineage>
        <taxon>Bacteria</taxon>
        <taxon>Pseudomonadati</taxon>
        <taxon>Bdellovibrionota</taxon>
        <taxon>Oligoflexia</taxon>
        <taxon>Oligoflexales</taxon>
        <taxon>Pseudobacteriovoracaceae</taxon>
        <taxon>Pseudobacteriovorax</taxon>
    </lineage>
</organism>
<comment type="subunit">
    <text evidence="5">Homodimer.</text>
</comment>
<evidence type="ECO:0000256" key="2">
    <source>
        <dbReference type="ARBA" id="ARBA00001936"/>
    </source>
</evidence>
<evidence type="ECO:0000256" key="14">
    <source>
        <dbReference type="PIRSR" id="PIRSR605478-1"/>
    </source>
</evidence>
<dbReference type="Gene3D" id="3.40.50.920">
    <property type="match status" value="1"/>
</dbReference>